<comment type="similarity">
    <text evidence="3 8">Belongs to the muconolactone Delta-isomerase family.</text>
</comment>
<gene>
    <name evidence="10" type="ORF">Airi02_104640</name>
</gene>
<dbReference type="SUPFAM" id="SSF54909">
    <property type="entry name" value="Dimeric alpha+beta barrel"/>
    <property type="match status" value="1"/>
</dbReference>
<evidence type="ECO:0000256" key="4">
    <source>
        <dbReference type="ARBA" id="ARBA00011365"/>
    </source>
</evidence>
<organism evidence="10 11">
    <name type="scientific">Actinoallomurus iriomotensis</name>
    <dbReference type="NCBI Taxonomy" id="478107"/>
    <lineage>
        <taxon>Bacteria</taxon>
        <taxon>Bacillati</taxon>
        <taxon>Actinomycetota</taxon>
        <taxon>Actinomycetes</taxon>
        <taxon>Streptosporangiales</taxon>
        <taxon>Thermomonosporaceae</taxon>
        <taxon>Actinoallomurus</taxon>
    </lineage>
</organism>
<evidence type="ECO:0000256" key="5">
    <source>
        <dbReference type="ARBA" id="ARBA00012070"/>
    </source>
</evidence>
<dbReference type="EC" id="5.3.3.4" evidence="5 8"/>
<keyword evidence="6 8" id="KW-0058">Aromatic hydrocarbons catabolism</keyword>
<sequence>MPEFLVRIALTRPGSLDEDRWREVLAAEAHVAARYREAGLITRIWRLPGTTANVGVWQATDASELHEHLSRLPAFPYMDVQVEALALHYLESSGPG</sequence>
<comment type="pathway">
    <text evidence="2 8">Aromatic compound metabolism; beta-ketoadipate pathway; 5-oxo-4,5-dihydro-2-furylacetate from catechol: step 3/3.</text>
</comment>
<evidence type="ECO:0000313" key="11">
    <source>
        <dbReference type="Proteomes" id="UP001165074"/>
    </source>
</evidence>
<dbReference type="PIRSF" id="PIRSF001486">
    <property type="entry name" value="CatC"/>
    <property type="match status" value="1"/>
</dbReference>
<comment type="caution">
    <text evidence="10">The sequence shown here is derived from an EMBL/GenBank/DDBJ whole genome shotgun (WGS) entry which is preliminary data.</text>
</comment>
<dbReference type="RefSeq" id="WP_285584813.1">
    <property type="nucleotide sequence ID" value="NZ_BSTK01000030.1"/>
</dbReference>
<dbReference type="GO" id="GO:0016159">
    <property type="term" value="F:muconolactone delta-isomerase activity"/>
    <property type="evidence" value="ECO:0007669"/>
    <property type="project" value="UniProtKB-EC"/>
</dbReference>
<keyword evidence="7 8" id="KW-0413">Isomerase</keyword>
<feature type="domain" description="Muconolactone isomerase" evidence="9">
    <location>
        <begin position="3"/>
        <end position="89"/>
    </location>
</feature>
<dbReference type="InterPro" id="IPR026029">
    <property type="entry name" value="MLI_dom"/>
</dbReference>
<evidence type="ECO:0000259" key="9">
    <source>
        <dbReference type="Pfam" id="PF02426"/>
    </source>
</evidence>
<evidence type="ECO:0000256" key="6">
    <source>
        <dbReference type="ARBA" id="ARBA00022797"/>
    </source>
</evidence>
<name>A0A9W6SFC6_9ACTN</name>
<keyword evidence="11" id="KW-1185">Reference proteome</keyword>
<evidence type="ECO:0000313" key="10">
    <source>
        <dbReference type="EMBL" id="GLY92536.1"/>
    </source>
</evidence>
<evidence type="ECO:0000256" key="3">
    <source>
        <dbReference type="ARBA" id="ARBA00010882"/>
    </source>
</evidence>
<comment type="catalytic activity">
    <reaction evidence="1 8">
        <text>(S)-muconolactone = (4,5-dihydro-5-oxofuran-2-yl)-acetate</text>
        <dbReference type="Rhea" id="RHEA:12348"/>
        <dbReference type="ChEBI" id="CHEBI:58425"/>
        <dbReference type="ChEBI" id="CHEBI:58736"/>
        <dbReference type="EC" id="5.3.3.4"/>
    </reaction>
</comment>
<evidence type="ECO:0000256" key="7">
    <source>
        <dbReference type="ARBA" id="ARBA00023235"/>
    </source>
</evidence>
<evidence type="ECO:0000256" key="1">
    <source>
        <dbReference type="ARBA" id="ARBA00001739"/>
    </source>
</evidence>
<dbReference type="InterPro" id="IPR011008">
    <property type="entry name" value="Dimeric_a/b-barrel"/>
</dbReference>
<accession>A0A9W6SFC6</accession>
<comment type="subunit">
    <text evidence="4">Homodecamer.</text>
</comment>
<reference evidence="10" key="1">
    <citation type="submission" date="2023-03" db="EMBL/GenBank/DDBJ databases">
        <title>Actinoallomurus iriomotensis NBRC 103684.</title>
        <authorList>
            <person name="Ichikawa N."/>
            <person name="Sato H."/>
            <person name="Tonouchi N."/>
        </authorList>
    </citation>
    <scope>NUCLEOTIDE SEQUENCE</scope>
    <source>
        <strain evidence="10">NBRC 103684</strain>
    </source>
</reference>
<dbReference type="AlphaFoldDB" id="A0A9W6SFC6"/>
<dbReference type="Proteomes" id="UP001165074">
    <property type="component" value="Unassembled WGS sequence"/>
</dbReference>
<dbReference type="EMBL" id="BSTK01000030">
    <property type="protein sequence ID" value="GLY92536.1"/>
    <property type="molecule type" value="Genomic_DNA"/>
</dbReference>
<protein>
    <recommendedName>
        <fullName evidence="5 8">Muconolactone Delta-isomerase</fullName>
        <shortName evidence="8">MIase</shortName>
        <ecNumber evidence="5 8">5.3.3.4</ecNumber>
    </recommendedName>
</protein>
<dbReference type="Pfam" id="PF02426">
    <property type="entry name" value="MIase"/>
    <property type="match status" value="1"/>
</dbReference>
<evidence type="ECO:0000256" key="8">
    <source>
        <dbReference type="PIRNR" id="PIRNR001486"/>
    </source>
</evidence>
<dbReference type="Gene3D" id="3.30.70.1060">
    <property type="entry name" value="Dimeric alpha+beta barrel"/>
    <property type="match status" value="1"/>
</dbReference>
<proteinExistence type="inferred from homology"/>
<dbReference type="InterPro" id="IPR003464">
    <property type="entry name" value="Muconolactone_d_Isoase"/>
</dbReference>
<evidence type="ECO:0000256" key="2">
    <source>
        <dbReference type="ARBA" id="ARBA00005193"/>
    </source>
</evidence>